<evidence type="ECO:0000256" key="1">
    <source>
        <dbReference type="ARBA" id="ARBA00023122"/>
    </source>
</evidence>
<dbReference type="Pfam" id="PF00571">
    <property type="entry name" value="CBS"/>
    <property type="match status" value="2"/>
</dbReference>
<evidence type="ECO:0000259" key="3">
    <source>
        <dbReference type="PROSITE" id="PS51371"/>
    </source>
</evidence>
<dbReference type="OrthoDB" id="4585at2"/>
<feature type="domain" description="CBS" evidence="3">
    <location>
        <begin position="10"/>
        <end position="67"/>
    </location>
</feature>
<dbReference type="RefSeq" id="WP_005662154.1">
    <property type="nucleotide sequence ID" value="NZ_ABTR02000001.1"/>
</dbReference>
<dbReference type="Proteomes" id="UP000006427">
    <property type="component" value="Unassembled WGS sequence"/>
</dbReference>
<dbReference type="PANTHER" id="PTHR43080:SF26">
    <property type="entry name" value="REGULATORY PROTEIN"/>
    <property type="match status" value="1"/>
</dbReference>
<dbReference type="InterPro" id="IPR000644">
    <property type="entry name" value="CBS_dom"/>
</dbReference>
<keyword evidence="5" id="KW-1185">Reference proteome</keyword>
<dbReference type="SUPFAM" id="SSF54631">
    <property type="entry name" value="CBS-domain pair"/>
    <property type="match status" value="1"/>
</dbReference>
<dbReference type="SMART" id="SM00116">
    <property type="entry name" value="CBS"/>
    <property type="match status" value="2"/>
</dbReference>
<evidence type="ECO:0000313" key="4">
    <source>
        <dbReference type="EMBL" id="EFC92248.1"/>
    </source>
</evidence>
<evidence type="ECO:0000256" key="2">
    <source>
        <dbReference type="PROSITE-ProRule" id="PRU00703"/>
    </source>
</evidence>
<sequence length="158" mass="17964">MKTIIAEDIMSRDLTAVMSQDRVFDAIHVLYSHGLSGLPVIDDDWRLVGYLSESDILKPTIPTYLEILAQSTFFGNEENLLFQRFGAMKNDLVKDFMQKDPVFVFPDTSIMTVADMMLRKKFKRLPVTEEGKFIGIIDRGAFCEFLMEGGIEGVSPER</sequence>
<proteinExistence type="predicted"/>
<dbReference type="InterPro" id="IPR051257">
    <property type="entry name" value="Diverse_CBS-Domain"/>
</dbReference>
<dbReference type="EMBL" id="ABTR02000001">
    <property type="protein sequence ID" value="EFC92248.1"/>
    <property type="molecule type" value="Genomic_DNA"/>
</dbReference>
<dbReference type="AlphaFoldDB" id="D2Z3Y7"/>
<dbReference type="PROSITE" id="PS51371">
    <property type="entry name" value="CBS"/>
    <property type="match status" value="2"/>
</dbReference>
<keyword evidence="1 2" id="KW-0129">CBS domain</keyword>
<evidence type="ECO:0000313" key="5">
    <source>
        <dbReference type="Proteomes" id="UP000006427"/>
    </source>
</evidence>
<organism evidence="4 5">
    <name type="scientific">Dethiosulfovibrio peptidovorans DSM 11002</name>
    <dbReference type="NCBI Taxonomy" id="469381"/>
    <lineage>
        <taxon>Bacteria</taxon>
        <taxon>Thermotogati</taxon>
        <taxon>Synergistota</taxon>
        <taxon>Synergistia</taxon>
        <taxon>Synergistales</taxon>
        <taxon>Dethiosulfovibrionaceae</taxon>
        <taxon>Dethiosulfovibrio</taxon>
    </lineage>
</organism>
<feature type="domain" description="CBS" evidence="3">
    <location>
        <begin position="97"/>
        <end position="153"/>
    </location>
</feature>
<dbReference type="Gene3D" id="3.10.580.10">
    <property type="entry name" value="CBS-domain"/>
    <property type="match status" value="1"/>
</dbReference>
<dbReference type="STRING" id="469381.Dpep_2226"/>
<dbReference type="PaxDb" id="469381-Dpep_2226"/>
<reference evidence="4 5" key="1">
    <citation type="journal article" date="2010" name="Stand. Genomic Sci.">
        <title>Permanent draft genome sequence of Dethiosulfovibrio peptidovorans type strain (SEBR 4207).</title>
        <authorList>
            <person name="Labutti K."/>
            <person name="Mayilraj S."/>
            <person name="Clum A."/>
            <person name="Lucas S."/>
            <person name="Glavina Del Rio T."/>
            <person name="Nolan M."/>
            <person name="Tice H."/>
            <person name="Cheng J.F."/>
            <person name="Pitluck S."/>
            <person name="Liolios K."/>
            <person name="Ivanova N."/>
            <person name="Mavromatis K."/>
            <person name="Mikhailova N."/>
            <person name="Pati A."/>
            <person name="Goodwin L."/>
            <person name="Chen A."/>
            <person name="Palaniappan K."/>
            <person name="Land M."/>
            <person name="Hauser L."/>
            <person name="Chang Y.J."/>
            <person name="Jeffries C.D."/>
            <person name="Rohde M."/>
            <person name="Spring S."/>
            <person name="Goker M."/>
            <person name="Woyke T."/>
            <person name="Bristow J."/>
            <person name="Eisen J.A."/>
            <person name="Markowitz V."/>
            <person name="Hugenholtz P."/>
            <person name="Kyrpides N.C."/>
            <person name="Klenk H.P."/>
            <person name="Lapidus A."/>
        </authorList>
    </citation>
    <scope>NUCLEOTIDE SEQUENCE [LARGE SCALE GENOMIC DNA]</scope>
    <source>
        <strain evidence="4 5">DSM 11002</strain>
    </source>
</reference>
<protein>
    <submittedName>
        <fullName evidence="4">CBS domain containing membrane protein</fullName>
    </submittedName>
</protein>
<dbReference type="InterPro" id="IPR046342">
    <property type="entry name" value="CBS_dom_sf"/>
</dbReference>
<dbReference type="eggNOG" id="COG0517">
    <property type="taxonomic scope" value="Bacteria"/>
</dbReference>
<name>D2Z3Y7_9BACT</name>
<accession>D2Z3Y7</accession>
<gene>
    <name evidence="4" type="ORF">Dpep_2226</name>
</gene>
<dbReference type="PANTHER" id="PTHR43080">
    <property type="entry name" value="CBS DOMAIN-CONTAINING PROTEIN CBSX3, MITOCHONDRIAL"/>
    <property type="match status" value="1"/>
</dbReference>
<comment type="caution">
    <text evidence="4">The sequence shown here is derived from an EMBL/GenBank/DDBJ whole genome shotgun (WGS) entry which is preliminary data.</text>
</comment>